<proteinExistence type="predicted"/>
<dbReference type="InterPro" id="IPR027417">
    <property type="entry name" value="P-loop_NTPase"/>
</dbReference>
<name>A0A2R4X0H5_9EURY</name>
<dbReference type="Gene3D" id="3.40.50.300">
    <property type="entry name" value="P-loop containing nucleotide triphosphate hydrolases"/>
    <property type="match status" value="1"/>
</dbReference>
<protein>
    <submittedName>
        <fullName evidence="5">ABC transporter ATP-binding protein</fullName>
    </submittedName>
</protein>
<evidence type="ECO:0000256" key="1">
    <source>
        <dbReference type="ARBA" id="ARBA00022448"/>
    </source>
</evidence>
<dbReference type="KEGG" id="harc:HARCEL1_05875"/>
<evidence type="ECO:0000256" key="3">
    <source>
        <dbReference type="ARBA" id="ARBA00022840"/>
    </source>
</evidence>
<dbReference type="InterPro" id="IPR003439">
    <property type="entry name" value="ABC_transporter-like_ATP-bd"/>
</dbReference>
<feature type="domain" description="ABC transporter" evidence="4">
    <location>
        <begin position="6"/>
        <end position="232"/>
    </location>
</feature>
<accession>A0A2R4X0H5</accession>
<evidence type="ECO:0000313" key="5">
    <source>
        <dbReference type="EMBL" id="AWB27263.1"/>
    </source>
</evidence>
<dbReference type="RefSeq" id="WP_108381632.1">
    <property type="nucleotide sequence ID" value="NZ_CP028858.1"/>
</dbReference>
<dbReference type="Pfam" id="PF00005">
    <property type="entry name" value="ABC_tran"/>
    <property type="match status" value="1"/>
</dbReference>
<dbReference type="SMART" id="SM00382">
    <property type="entry name" value="AAA"/>
    <property type="match status" value="1"/>
</dbReference>
<dbReference type="AlphaFoldDB" id="A0A2R4X0H5"/>
<dbReference type="Proteomes" id="UP000244727">
    <property type="component" value="Chromosome"/>
</dbReference>
<dbReference type="SUPFAM" id="SSF52540">
    <property type="entry name" value="P-loop containing nucleoside triphosphate hydrolases"/>
    <property type="match status" value="1"/>
</dbReference>
<dbReference type="CDD" id="cd03230">
    <property type="entry name" value="ABC_DR_subfamily_A"/>
    <property type="match status" value="1"/>
</dbReference>
<dbReference type="InterPro" id="IPR051782">
    <property type="entry name" value="ABC_Transporter_VariousFunc"/>
</dbReference>
<dbReference type="PANTHER" id="PTHR42939">
    <property type="entry name" value="ABC TRANSPORTER ATP-BINDING PROTEIN ALBC-RELATED"/>
    <property type="match status" value="1"/>
</dbReference>
<reference evidence="5 6" key="1">
    <citation type="submission" date="2018-04" db="EMBL/GenBank/DDBJ databases">
        <title>Halococcoides cellulosivorans gen. nov., sp. nov., an extremely halophilic cellulose-utilizing haloarchaeon from hypersaline lakes.</title>
        <authorList>
            <person name="Sorokin D.Y."/>
            <person name="Toshchakov S.V."/>
            <person name="Samarov N.I."/>
            <person name="Korzhenkov A."/>
            <person name="Kublanov I.V."/>
        </authorList>
    </citation>
    <scope>NUCLEOTIDE SEQUENCE [LARGE SCALE GENOMIC DNA]</scope>
    <source>
        <strain evidence="5 6">HArcel1</strain>
    </source>
</reference>
<dbReference type="GeneID" id="36512016"/>
<keyword evidence="2" id="KW-0547">Nucleotide-binding</keyword>
<keyword evidence="3 5" id="KW-0067">ATP-binding</keyword>
<dbReference type="GO" id="GO:0005524">
    <property type="term" value="F:ATP binding"/>
    <property type="evidence" value="ECO:0007669"/>
    <property type="project" value="UniProtKB-KW"/>
</dbReference>
<organism evidence="5 6">
    <name type="scientific">Halococcoides cellulosivorans</name>
    <dbReference type="NCBI Taxonomy" id="1679096"/>
    <lineage>
        <taxon>Archaea</taxon>
        <taxon>Methanobacteriati</taxon>
        <taxon>Methanobacteriota</taxon>
        <taxon>Stenosarchaea group</taxon>
        <taxon>Halobacteria</taxon>
        <taxon>Halobacteriales</taxon>
        <taxon>Haloarculaceae</taxon>
        <taxon>Halococcoides</taxon>
    </lineage>
</organism>
<evidence type="ECO:0000313" key="6">
    <source>
        <dbReference type="Proteomes" id="UP000244727"/>
    </source>
</evidence>
<dbReference type="PROSITE" id="PS50893">
    <property type="entry name" value="ABC_TRANSPORTER_2"/>
    <property type="match status" value="1"/>
</dbReference>
<sequence>MDDPVIETEGLRKVYDGTVAVEGLDLRVERGTVFGLLGPNGAGKTTTMGMLTTLTTPTAGTAAIAGTPIDDRSAVVEHIGYLPESPPLYEELTAREQLAYVAGLREADLDDRIAELLDRFDLVDAADDRIETYSKGMAQKTSLIQALMHDPDVLFLDEPTSGLDPRAARAVREVIGEIADAETTVVLSTHILSVVEELADRVGVLYDGELVADGSPAELIARVEGDGAGTLEDVFLEVTGGPDR</sequence>
<keyword evidence="1" id="KW-0813">Transport</keyword>
<keyword evidence="6" id="KW-1185">Reference proteome</keyword>
<dbReference type="EMBL" id="CP028858">
    <property type="protein sequence ID" value="AWB27263.1"/>
    <property type="molecule type" value="Genomic_DNA"/>
</dbReference>
<evidence type="ECO:0000256" key="2">
    <source>
        <dbReference type="ARBA" id="ARBA00022741"/>
    </source>
</evidence>
<dbReference type="GO" id="GO:0016887">
    <property type="term" value="F:ATP hydrolysis activity"/>
    <property type="evidence" value="ECO:0007669"/>
    <property type="project" value="InterPro"/>
</dbReference>
<dbReference type="PANTHER" id="PTHR42939:SF1">
    <property type="entry name" value="ABC TRANSPORTER ATP-BINDING PROTEIN ALBC-RELATED"/>
    <property type="match status" value="1"/>
</dbReference>
<evidence type="ECO:0000259" key="4">
    <source>
        <dbReference type="PROSITE" id="PS50893"/>
    </source>
</evidence>
<gene>
    <name evidence="5" type="ORF">HARCEL1_05875</name>
</gene>
<dbReference type="InterPro" id="IPR003593">
    <property type="entry name" value="AAA+_ATPase"/>
</dbReference>